<protein>
    <submittedName>
        <fullName evidence="1">Uncharacterized protein</fullName>
    </submittedName>
</protein>
<dbReference type="KEGG" id="wna:KA717_05780"/>
<dbReference type="Proteomes" id="UP001065613">
    <property type="component" value="Chromosome"/>
</dbReference>
<dbReference type="AlphaFoldDB" id="A0A977L0U8"/>
<evidence type="ECO:0000313" key="1">
    <source>
        <dbReference type="EMBL" id="UXE62315.1"/>
    </source>
</evidence>
<gene>
    <name evidence="1" type="ORF">KA717_05780</name>
</gene>
<proteinExistence type="predicted"/>
<name>A0A977L0U8_9CYAN</name>
<dbReference type="EMBL" id="CP073041">
    <property type="protein sequence ID" value="UXE62315.1"/>
    <property type="molecule type" value="Genomic_DNA"/>
</dbReference>
<reference evidence="1" key="1">
    <citation type="submission" date="2021-04" db="EMBL/GenBank/DDBJ databases">
        <title>Genome sequence of Woronichinia naegeliana from Washington state freshwater lake bloom.</title>
        <authorList>
            <person name="Dreher T.W."/>
        </authorList>
    </citation>
    <scope>NUCLEOTIDE SEQUENCE</scope>
    <source>
        <strain evidence="1">WA131</strain>
    </source>
</reference>
<sequence>MKDDIKQVNDVAKIFKMTKIQRKEFGVFLEQEKKRGKVGSKNDRGDFTYTELQEKAREFLKDG</sequence>
<organism evidence="1">
    <name type="scientific">Woronichinia naegeliana WA131</name>
    <dbReference type="NCBI Taxonomy" id="2824559"/>
    <lineage>
        <taxon>Bacteria</taxon>
        <taxon>Bacillati</taxon>
        <taxon>Cyanobacteriota</taxon>
        <taxon>Cyanophyceae</taxon>
        <taxon>Synechococcales</taxon>
        <taxon>Coelosphaeriaceae</taxon>
        <taxon>Woronichinia</taxon>
    </lineage>
</organism>
<accession>A0A977L0U8</accession>